<protein>
    <submittedName>
        <fullName evidence="2">Uncharacterized protein</fullName>
    </submittedName>
</protein>
<organism evidence="2 3">
    <name type="scientific">Dibothriocephalus latus</name>
    <name type="common">Fish tapeworm</name>
    <name type="synonym">Diphyllobothrium latum</name>
    <dbReference type="NCBI Taxonomy" id="60516"/>
    <lineage>
        <taxon>Eukaryota</taxon>
        <taxon>Metazoa</taxon>
        <taxon>Spiralia</taxon>
        <taxon>Lophotrochozoa</taxon>
        <taxon>Platyhelminthes</taxon>
        <taxon>Cestoda</taxon>
        <taxon>Eucestoda</taxon>
        <taxon>Diphyllobothriidea</taxon>
        <taxon>Diphyllobothriidae</taxon>
        <taxon>Dibothriocephalus</taxon>
    </lineage>
</organism>
<evidence type="ECO:0000256" key="1">
    <source>
        <dbReference type="SAM" id="MobiDB-lite"/>
    </source>
</evidence>
<evidence type="ECO:0000313" key="3">
    <source>
        <dbReference type="Proteomes" id="UP000281553"/>
    </source>
</evidence>
<dbReference type="OrthoDB" id="5978643at2759"/>
<dbReference type="EMBL" id="UYRU01077881">
    <property type="protein sequence ID" value="VDN28623.1"/>
    <property type="molecule type" value="Genomic_DNA"/>
</dbReference>
<dbReference type="Proteomes" id="UP000281553">
    <property type="component" value="Unassembled WGS sequence"/>
</dbReference>
<accession>A0A3P7MX76</accession>
<feature type="compositionally biased region" description="Low complexity" evidence="1">
    <location>
        <begin position="1"/>
        <end position="14"/>
    </location>
</feature>
<proteinExistence type="predicted"/>
<reference evidence="2 3" key="1">
    <citation type="submission" date="2018-11" db="EMBL/GenBank/DDBJ databases">
        <authorList>
            <consortium name="Pathogen Informatics"/>
        </authorList>
    </citation>
    <scope>NUCLEOTIDE SEQUENCE [LARGE SCALE GENOMIC DNA]</scope>
</reference>
<dbReference type="AlphaFoldDB" id="A0A3P7MX76"/>
<sequence length="195" mass="20171">MPTTPSSPVAQQFAQPPPPCAFSPPPPTSVEYMSNGLQEYANNGQYSAPSGDSYNLGVIQTSSYSVYSDTASANVPQNSHAGMPTGATEVAAQISQQIKHLVSRASPPQPDLSGGVRMSTDSTQGFTPNNSQTDRILANASPSALSHQSLPTVLSSGVAAGYSRHSSVSERSTYPASIAGVVQFASNSASPILIR</sequence>
<feature type="region of interest" description="Disordered" evidence="1">
    <location>
        <begin position="1"/>
        <end position="33"/>
    </location>
</feature>
<gene>
    <name evidence="2" type="ORF">DILT_LOCUS15214</name>
</gene>
<keyword evidence="3" id="KW-1185">Reference proteome</keyword>
<feature type="compositionally biased region" description="Pro residues" evidence="1">
    <location>
        <begin position="15"/>
        <end position="28"/>
    </location>
</feature>
<name>A0A3P7MX76_DIBLA</name>
<evidence type="ECO:0000313" key="2">
    <source>
        <dbReference type="EMBL" id="VDN28623.1"/>
    </source>
</evidence>
<feature type="non-terminal residue" evidence="2">
    <location>
        <position position="195"/>
    </location>
</feature>